<dbReference type="GO" id="GO:0008270">
    <property type="term" value="F:zinc ion binding"/>
    <property type="evidence" value="ECO:0007669"/>
    <property type="project" value="UniProtKB-KW"/>
</dbReference>
<gene>
    <name evidence="7" type="ORF">DCAR_0936022</name>
</gene>
<dbReference type="InterPro" id="IPR004146">
    <property type="entry name" value="DC1"/>
</dbReference>
<feature type="domain" description="Phorbol-ester/DAG-type" evidence="5">
    <location>
        <begin position="504"/>
        <end position="561"/>
    </location>
</feature>
<dbReference type="SMART" id="SM00109">
    <property type="entry name" value="C1"/>
    <property type="match status" value="3"/>
</dbReference>
<reference evidence="7" key="2">
    <citation type="submission" date="2022-03" db="EMBL/GenBank/DDBJ databases">
        <title>Draft title - Genomic analysis of global carrot germplasm unveils the trajectory of domestication and the origin of high carotenoid orange carrot.</title>
        <authorList>
            <person name="Iorizzo M."/>
            <person name="Ellison S."/>
            <person name="Senalik D."/>
            <person name="Macko-Podgorni A."/>
            <person name="Grzebelus D."/>
            <person name="Bostan H."/>
            <person name="Rolling W."/>
            <person name="Curaba J."/>
            <person name="Simon P."/>
        </authorList>
    </citation>
    <scope>NUCLEOTIDE SEQUENCE</scope>
    <source>
        <tissue evidence="7">Leaf</tissue>
    </source>
</reference>
<evidence type="ECO:0000313" key="8">
    <source>
        <dbReference type="Proteomes" id="UP000077755"/>
    </source>
</evidence>
<feature type="domain" description="Phorbol-ester/DAG-type" evidence="5">
    <location>
        <begin position="226"/>
        <end position="278"/>
    </location>
</feature>
<name>A0AAF0XY54_DAUCS</name>
<dbReference type="InterPro" id="IPR053192">
    <property type="entry name" value="Vacuole_Formation_Reg"/>
</dbReference>
<evidence type="ECO:0000259" key="6">
    <source>
        <dbReference type="SMART" id="SM00249"/>
    </source>
</evidence>
<dbReference type="Proteomes" id="UP000077755">
    <property type="component" value="Chromosome 9"/>
</dbReference>
<dbReference type="AlphaFoldDB" id="A0AAF0XY54"/>
<accession>A0AAF0XY54</accession>
<sequence length="632" mass="72997">MEHPSHEHPLILNEKYIAKEGDACRGCGEQILSCKSFVYSCNSITGTDISGTDSDTDISVDDISCARFLLHKNCAELPPTFQNPNNPKELFLLMFYFTNRVLFSLSKYNMALKIQCDICDVQIPWRPKKFYYFNKNYDCCICIGCVVFQTQTPLEDPKSLHPSHNQHLLSLIQIPSSFKCYACKVDDHIRDMSYKCTRCQFWIHKSCADAPMSFNSQFHDKHPLVLSFSLPLLYHKFGQFCGVCSKKLSRLAWIYYCRYCRFFAHFQCARSNHLVSPCEKESDDDNVLQFPVADELSANLIYEKFVKAMIIQISSNVNSNLISESVINHWTHKEHHLQLINSTGELKLQQDDDGKLLLCDGCVLPIGNDQFYGCVSCKYFLHKSCAELPKEINHLLLGSIIADKRREPYKLFRCTACHNMCNGIFFNIFTFPRHIGCMAMPKMIKHEAHRHMLKHDQLGYGPFKSCKACGRFFSVGRVIATHQCEECEYHICGSCIMRPRVAKHPWDIHPLRLIYEPGMVDDHEHDFNCEFCSEDIDTNGWFYHCSDCDLSFHLQCFDRSSYRDYSRVKFGATDIIIDKLHPHSLTFVLNKKSRSCERCHRNQLGEPVLQCSSPCKSIFCTDCIQDDSSDRD</sequence>
<keyword evidence="2" id="KW-0677">Repeat</keyword>
<evidence type="ECO:0000313" key="7">
    <source>
        <dbReference type="EMBL" id="WOH16468.1"/>
    </source>
</evidence>
<keyword evidence="1" id="KW-0479">Metal-binding</keyword>
<evidence type="ECO:0000256" key="2">
    <source>
        <dbReference type="ARBA" id="ARBA00022737"/>
    </source>
</evidence>
<evidence type="ECO:0008006" key="9">
    <source>
        <dbReference type="Google" id="ProtNLM"/>
    </source>
</evidence>
<protein>
    <recommendedName>
        <fullName evidence="9">Phorbol-ester/DAG-type domain-containing protein</fullName>
    </recommendedName>
</protein>
<evidence type="ECO:0000256" key="3">
    <source>
        <dbReference type="ARBA" id="ARBA00022771"/>
    </source>
</evidence>
<dbReference type="SUPFAM" id="SSF57889">
    <property type="entry name" value="Cysteine-rich domain"/>
    <property type="match status" value="3"/>
</dbReference>
<keyword evidence="8" id="KW-1185">Reference proteome</keyword>
<keyword evidence="3" id="KW-0863">Zinc-finger</keyword>
<organism evidence="7 8">
    <name type="scientific">Daucus carota subsp. sativus</name>
    <name type="common">Carrot</name>
    <dbReference type="NCBI Taxonomy" id="79200"/>
    <lineage>
        <taxon>Eukaryota</taxon>
        <taxon>Viridiplantae</taxon>
        <taxon>Streptophyta</taxon>
        <taxon>Embryophyta</taxon>
        <taxon>Tracheophyta</taxon>
        <taxon>Spermatophyta</taxon>
        <taxon>Magnoliopsida</taxon>
        <taxon>eudicotyledons</taxon>
        <taxon>Gunneridae</taxon>
        <taxon>Pentapetalae</taxon>
        <taxon>asterids</taxon>
        <taxon>campanulids</taxon>
        <taxon>Apiales</taxon>
        <taxon>Apiaceae</taxon>
        <taxon>Apioideae</taxon>
        <taxon>Scandiceae</taxon>
        <taxon>Daucinae</taxon>
        <taxon>Daucus</taxon>
        <taxon>Daucus sect. Daucus</taxon>
    </lineage>
</organism>
<dbReference type="SMART" id="SM00249">
    <property type="entry name" value="PHD"/>
    <property type="match status" value="3"/>
</dbReference>
<feature type="domain" description="Zinc finger PHD-type" evidence="6">
    <location>
        <begin position="528"/>
        <end position="600"/>
    </location>
</feature>
<feature type="domain" description="Zinc finger PHD-type" evidence="6">
    <location>
        <begin position="179"/>
        <end position="245"/>
    </location>
</feature>
<proteinExistence type="predicted"/>
<dbReference type="PANTHER" id="PTHR32410">
    <property type="entry name" value="CYSTEINE/HISTIDINE-RICH C1 DOMAIN FAMILY PROTEIN"/>
    <property type="match status" value="1"/>
</dbReference>
<evidence type="ECO:0000256" key="4">
    <source>
        <dbReference type="ARBA" id="ARBA00022833"/>
    </source>
</evidence>
<feature type="domain" description="Zinc finger PHD-type" evidence="6">
    <location>
        <begin position="358"/>
        <end position="418"/>
    </location>
</feature>
<dbReference type="InterPro" id="IPR046349">
    <property type="entry name" value="C1-like_sf"/>
</dbReference>
<evidence type="ECO:0000259" key="5">
    <source>
        <dbReference type="SMART" id="SM00109"/>
    </source>
</evidence>
<dbReference type="InterPro" id="IPR001965">
    <property type="entry name" value="Znf_PHD"/>
</dbReference>
<reference evidence="7" key="1">
    <citation type="journal article" date="2016" name="Nat. Genet.">
        <title>A high-quality carrot genome assembly provides new insights into carotenoid accumulation and asterid genome evolution.</title>
        <authorList>
            <person name="Iorizzo M."/>
            <person name="Ellison S."/>
            <person name="Senalik D."/>
            <person name="Zeng P."/>
            <person name="Satapoomin P."/>
            <person name="Huang J."/>
            <person name="Bowman M."/>
            <person name="Iovene M."/>
            <person name="Sanseverino W."/>
            <person name="Cavagnaro P."/>
            <person name="Yildiz M."/>
            <person name="Macko-Podgorni A."/>
            <person name="Moranska E."/>
            <person name="Grzebelus E."/>
            <person name="Grzebelus D."/>
            <person name="Ashrafi H."/>
            <person name="Zheng Z."/>
            <person name="Cheng S."/>
            <person name="Spooner D."/>
            <person name="Van Deynze A."/>
            <person name="Simon P."/>
        </authorList>
    </citation>
    <scope>NUCLEOTIDE SEQUENCE</scope>
    <source>
        <tissue evidence="7">Leaf</tissue>
    </source>
</reference>
<dbReference type="InterPro" id="IPR002219">
    <property type="entry name" value="PKC_DAG/PE"/>
</dbReference>
<keyword evidence="4" id="KW-0862">Zinc</keyword>
<dbReference type="Pfam" id="PF03107">
    <property type="entry name" value="C1_2"/>
    <property type="match status" value="4"/>
</dbReference>
<feature type="domain" description="Phorbol-ester/DAG-type" evidence="5">
    <location>
        <begin position="167"/>
        <end position="213"/>
    </location>
</feature>
<evidence type="ECO:0000256" key="1">
    <source>
        <dbReference type="ARBA" id="ARBA00022723"/>
    </source>
</evidence>
<dbReference type="PANTHER" id="PTHR32410:SF216">
    <property type="entry name" value="PHORBOL-ESTER_DAG-TYPE DOMAIN-CONTAINING PROTEIN"/>
    <property type="match status" value="1"/>
</dbReference>
<dbReference type="EMBL" id="CP093351">
    <property type="protein sequence ID" value="WOH16468.1"/>
    <property type="molecule type" value="Genomic_DNA"/>
</dbReference>